<proteinExistence type="inferred from homology"/>
<dbReference type="InterPro" id="IPR050425">
    <property type="entry name" value="NAD(P)_dehydrat-like"/>
</dbReference>
<keyword evidence="1" id="KW-0560">Oxidoreductase</keyword>
<dbReference type="PANTHER" id="PTHR10366:SF562">
    <property type="entry name" value="ALDEHYDE REDUCTASE II (AFU_ORTHOLOGUE AFUA_1G11360)"/>
    <property type="match status" value="1"/>
</dbReference>
<dbReference type="InterPro" id="IPR001509">
    <property type="entry name" value="Epimerase_deHydtase"/>
</dbReference>
<dbReference type="SUPFAM" id="SSF51735">
    <property type="entry name" value="NAD(P)-binding Rossmann-fold domains"/>
    <property type="match status" value="1"/>
</dbReference>
<dbReference type="InterPro" id="IPR036291">
    <property type="entry name" value="NAD(P)-bd_dom_sf"/>
</dbReference>
<evidence type="ECO:0000259" key="3">
    <source>
        <dbReference type="Pfam" id="PF01370"/>
    </source>
</evidence>
<evidence type="ECO:0000256" key="2">
    <source>
        <dbReference type="ARBA" id="ARBA00023445"/>
    </source>
</evidence>
<keyword evidence="5" id="KW-1185">Reference proteome</keyword>
<dbReference type="Gene3D" id="3.40.50.720">
    <property type="entry name" value="NAD(P)-binding Rossmann-like Domain"/>
    <property type="match status" value="1"/>
</dbReference>
<comment type="similarity">
    <text evidence="2">Belongs to the NAD(P)-dependent epimerase/dehydratase family. Dihydroflavonol-4-reductase subfamily.</text>
</comment>
<feature type="domain" description="NAD-dependent epimerase/dehydratase" evidence="3">
    <location>
        <begin position="15"/>
        <end position="258"/>
    </location>
</feature>
<dbReference type="Proteomes" id="UP000758603">
    <property type="component" value="Unassembled WGS sequence"/>
</dbReference>
<accession>A0A9P8UGG3</accession>
<sequence length="350" mass="38493">MSPIDQPVISKGSIVLVTGVNGFIASHIADKFLKFGYKVRGTTRNAQKNAWICNLFDKKYGPDKFELVVVPDMELQGAYDEVIKGVSAVVHTATNYTMNPNPHEVVPGSVAGTVNALAAAAKEPSVRRFVLTSSSAAALIPKPNNFMTVTTETWNDEVVKFAYRGPPYEPERAYPVYAASKMLSEKEAWKFVEEKKPHFVLNAVLPNINFGASLDIADQGHPSTSGMVAELFKGNTSLLAGLPAQYFVDVQDDALLHVAAAIHPGVESERIFAFAEPVNGDSILSILRKLYPQRTFPDDFQAEKDLSEIIPRKRAEQLLLDMGKDGWTSLKESIHNNTEDLVWDSIIRTG</sequence>
<gene>
    <name evidence="4" type="ORF">BKA67DRAFT_637548</name>
</gene>
<dbReference type="RefSeq" id="XP_045955875.1">
    <property type="nucleotide sequence ID" value="XM_046105695.1"/>
</dbReference>
<protein>
    <submittedName>
        <fullName evidence="4">Aldehyde reductase</fullName>
    </submittedName>
</protein>
<evidence type="ECO:0000256" key="1">
    <source>
        <dbReference type="ARBA" id="ARBA00023002"/>
    </source>
</evidence>
<dbReference type="AlphaFoldDB" id="A0A9P8UGG3"/>
<dbReference type="Pfam" id="PF01370">
    <property type="entry name" value="Epimerase"/>
    <property type="match status" value="1"/>
</dbReference>
<name>A0A9P8UGG3_9PEZI</name>
<dbReference type="GO" id="GO:0016616">
    <property type="term" value="F:oxidoreductase activity, acting on the CH-OH group of donors, NAD or NADP as acceptor"/>
    <property type="evidence" value="ECO:0007669"/>
    <property type="project" value="TreeGrafter"/>
</dbReference>
<dbReference type="GeneID" id="70134586"/>
<reference evidence="4" key="1">
    <citation type="journal article" date="2021" name="Nat. Commun.">
        <title>Genetic determinants of endophytism in the Arabidopsis root mycobiome.</title>
        <authorList>
            <person name="Mesny F."/>
            <person name="Miyauchi S."/>
            <person name="Thiergart T."/>
            <person name="Pickel B."/>
            <person name="Atanasova L."/>
            <person name="Karlsson M."/>
            <person name="Huettel B."/>
            <person name="Barry K.W."/>
            <person name="Haridas S."/>
            <person name="Chen C."/>
            <person name="Bauer D."/>
            <person name="Andreopoulos W."/>
            <person name="Pangilinan J."/>
            <person name="LaButti K."/>
            <person name="Riley R."/>
            <person name="Lipzen A."/>
            <person name="Clum A."/>
            <person name="Drula E."/>
            <person name="Henrissat B."/>
            <person name="Kohler A."/>
            <person name="Grigoriev I.V."/>
            <person name="Martin F.M."/>
            <person name="Hacquard S."/>
        </authorList>
    </citation>
    <scope>NUCLEOTIDE SEQUENCE</scope>
    <source>
        <strain evidence="4">MPI-SDFR-AT-0073</strain>
    </source>
</reference>
<evidence type="ECO:0000313" key="5">
    <source>
        <dbReference type="Proteomes" id="UP000758603"/>
    </source>
</evidence>
<dbReference type="EMBL" id="JAGPXC010000006">
    <property type="protein sequence ID" value="KAH6651597.1"/>
    <property type="molecule type" value="Genomic_DNA"/>
</dbReference>
<dbReference type="OrthoDB" id="2735536at2759"/>
<comment type="caution">
    <text evidence="4">The sequence shown here is derived from an EMBL/GenBank/DDBJ whole genome shotgun (WGS) entry which is preliminary data.</text>
</comment>
<dbReference type="PANTHER" id="PTHR10366">
    <property type="entry name" value="NAD DEPENDENT EPIMERASE/DEHYDRATASE"/>
    <property type="match status" value="1"/>
</dbReference>
<evidence type="ECO:0000313" key="4">
    <source>
        <dbReference type="EMBL" id="KAH6651597.1"/>
    </source>
</evidence>
<dbReference type="FunFam" id="3.40.50.720:FF:000426">
    <property type="entry name" value="Aldehyde reductase 2"/>
    <property type="match status" value="1"/>
</dbReference>
<organism evidence="4 5">
    <name type="scientific">Truncatella angustata</name>
    <dbReference type="NCBI Taxonomy" id="152316"/>
    <lineage>
        <taxon>Eukaryota</taxon>
        <taxon>Fungi</taxon>
        <taxon>Dikarya</taxon>
        <taxon>Ascomycota</taxon>
        <taxon>Pezizomycotina</taxon>
        <taxon>Sordariomycetes</taxon>
        <taxon>Xylariomycetidae</taxon>
        <taxon>Amphisphaeriales</taxon>
        <taxon>Sporocadaceae</taxon>
        <taxon>Truncatella</taxon>
    </lineage>
</organism>